<keyword evidence="4" id="KW-1185">Reference proteome</keyword>
<dbReference type="EC" id="2.4.1.250" evidence="3"/>
<proteinExistence type="predicted"/>
<dbReference type="RefSeq" id="WP_052676898.1">
    <property type="nucleotide sequence ID" value="NZ_JYJA01000039.1"/>
</dbReference>
<name>A0A0M2H9N3_MICTR</name>
<dbReference type="PATRIC" id="fig|69370.6.peg.3499"/>
<feature type="domain" description="Glycosyl transferase family 1" evidence="2">
    <location>
        <begin position="175"/>
        <end position="338"/>
    </location>
</feature>
<dbReference type="Pfam" id="PF00534">
    <property type="entry name" value="Glycos_transf_1"/>
    <property type="match status" value="1"/>
</dbReference>
<dbReference type="AlphaFoldDB" id="A0A0M2H9N3"/>
<keyword evidence="1 3" id="KW-0808">Transferase</keyword>
<protein>
    <submittedName>
        <fullName evidence="3">D-inositol 3-phosphate glycosyltransferase</fullName>
        <ecNumber evidence="3">2.4.1.250</ecNumber>
    </submittedName>
</protein>
<evidence type="ECO:0000259" key="2">
    <source>
        <dbReference type="Pfam" id="PF00534"/>
    </source>
</evidence>
<evidence type="ECO:0000256" key="1">
    <source>
        <dbReference type="ARBA" id="ARBA00022679"/>
    </source>
</evidence>
<dbReference type="Gene3D" id="3.40.50.2000">
    <property type="entry name" value="Glycogen Phosphorylase B"/>
    <property type="match status" value="1"/>
</dbReference>
<dbReference type="InterPro" id="IPR001296">
    <property type="entry name" value="Glyco_trans_1"/>
</dbReference>
<gene>
    <name evidence="3" type="primary">mshA_5</name>
    <name evidence="3" type="ORF">RS82_03435</name>
</gene>
<keyword evidence="3" id="KW-0328">Glycosyltransferase</keyword>
<comment type="caution">
    <text evidence="3">The sequence shown here is derived from an EMBL/GenBank/DDBJ whole genome shotgun (WGS) entry which is preliminary data.</text>
</comment>
<accession>A0A0M2H9N3</accession>
<evidence type="ECO:0000313" key="3">
    <source>
        <dbReference type="EMBL" id="KJL40819.1"/>
    </source>
</evidence>
<reference evidence="3 4" key="1">
    <citation type="submission" date="2015-02" db="EMBL/GenBank/DDBJ databases">
        <title>Draft genome sequences of ten Microbacterium spp. with emphasis on heavy metal contaminated environments.</title>
        <authorList>
            <person name="Corretto E."/>
        </authorList>
    </citation>
    <scope>NUCLEOTIDE SEQUENCE [LARGE SCALE GENOMIC DNA]</scope>
    <source>
        <strain evidence="3 4">DSM 8608</strain>
    </source>
</reference>
<sequence length="368" mass="39572">MKTSITFITHTATPGGAELALARYIEGASDVDVEVITFEDGPLWRDLESSASAKVIVLRGGLLGQLRELRAAMKRRRDRIFIGNSMRGSFYMALAQDRLTTSLYWARDQLVASSMSRVAVALTRWVTLTRVSGCLANSISTERTVRTLKPRLDTRVVYSPSGIAADDTQHSRQFAARPTRLVFLGRLAPWKGPDLAVRAVAALIAQGHSVTLTVAGGPLFGEEAFDDSLRALAEELGVSKSVEFLGHVAEVRPLLDRHDVLLHCSTVPEPFGQVIVQAMAAGLVVVAADSGGPKEIISDGVNGFLYATGDLSALTATVRSALEGEPSALQSLSDAARERARHFDDAHCITEITQAVVELGLKEAALVR</sequence>
<organism evidence="3 4">
    <name type="scientific">Microbacterium trichothecenolyticum</name>
    <name type="common">Aureobacterium trichothecenolyticum</name>
    <dbReference type="NCBI Taxonomy" id="69370"/>
    <lineage>
        <taxon>Bacteria</taxon>
        <taxon>Bacillati</taxon>
        <taxon>Actinomycetota</taxon>
        <taxon>Actinomycetes</taxon>
        <taxon>Micrococcales</taxon>
        <taxon>Microbacteriaceae</taxon>
        <taxon>Microbacterium</taxon>
    </lineage>
</organism>
<evidence type="ECO:0000313" key="4">
    <source>
        <dbReference type="Proteomes" id="UP000034098"/>
    </source>
</evidence>
<dbReference type="SUPFAM" id="SSF53756">
    <property type="entry name" value="UDP-Glycosyltransferase/glycogen phosphorylase"/>
    <property type="match status" value="1"/>
</dbReference>
<dbReference type="Proteomes" id="UP000034098">
    <property type="component" value="Unassembled WGS sequence"/>
</dbReference>
<dbReference type="EMBL" id="JYJA01000039">
    <property type="protein sequence ID" value="KJL40819.1"/>
    <property type="molecule type" value="Genomic_DNA"/>
</dbReference>
<dbReference type="PANTHER" id="PTHR12526">
    <property type="entry name" value="GLYCOSYLTRANSFERASE"/>
    <property type="match status" value="1"/>
</dbReference>
<dbReference type="GO" id="GO:0102710">
    <property type="term" value="F:D-inositol-3-phosphate glycosyltransferase activity"/>
    <property type="evidence" value="ECO:0007669"/>
    <property type="project" value="UniProtKB-EC"/>
</dbReference>